<feature type="compositionally biased region" description="Low complexity" evidence="1">
    <location>
        <begin position="232"/>
        <end position="287"/>
    </location>
</feature>
<feature type="compositionally biased region" description="Polar residues" evidence="1">
    <location>
        <begin position="551"/>
        <end position="562"/>
    </location>
</feature>
<sequence>MEDKKRKKEEKRKREASQKIAEQKNKVPDLTKPTSAQSPATPSSASPSPGPPSSSSPSPATAAAGAPPQGGNNAKRPAVANGQPPSSAQAPQRYMPREVPPRFRCQQDHKVLLKRGQPPLSCMLLGGGNGGGAAPSVAGRQPHCKCSWSLRFQSWLSGFSCFLTSPLLLLLIIVIISRCFFYFKLCKFHMGCRLWQPAPLSGLGEGAGGTETGGAHNSSASWSDRHLQQQRAAGTGPAAGKAGNSGSPSPPSSSSCSPNECTQSGGVAWGSSSQAGVGGSAVTAGAVPSKSKASSFPGTPDGAIGVSGGIPSANFSPNANPSAWPALVQDGTAGTVAEGITSSLPSPPSLSANPTLSHPTTSVNPASNQNQLNEMEGGDREHPHGEWGVTGSEPGAGPKKSAEDMDCGTAGAGDLPASLSSSGTSSSSWRAQPFSSNSKTGASRTDSWEDRAGGGEVPGEGGSSWGYGSLEGKGGGGSAGAKGWAAGSGGNCKTPGVTQGAWGTGAGEELLVGEWGNSGGAADTGGSCNLAGGSGGSSNSSSSSGGSVGNPPTSASPVSMTMTRAWDNQKGIGEGGAGEAGEWGGQGKGGAGTSSSSGGGRSRAGSGPLNQRHHRPSQAPANAEVALQNLLSRTDLDPRVLSNTGWGQTQIQQNVAWDLEGDGRGSGSSSSAFSSSTMNTTNPALSYSATTSSTTTDPSLTSPLPGVPASASLNSNLTPGATASGEGWEGGGNNSLLTRGPPPCGPNVQNRSGTQSVSASSGGCVGALGNQPSGQGKNSGSWGGMVEGQGKGWGNEGQEWRDRRGGSGGDWGEFGQQGTTAGGGWGAGQEEKGTGGWKEMGREGGGWGQRSGGDWGEPEPKTGSVGWGDGKGGGAGGDSETASWGSWEEGGPRRGWGGGGGDMGGKPHQGWGGKAHPPQIPNSQAASLKGPAQQPQQQSQPQQQQPPPDPGAMQSGWGRVGGPSSQNQNQNQSSGWSSGPIPQISSGPGDGMEPSGWEEPSPQSISRKMEIDDGTSAWGDPSRYNNKSVNLWDKNSGTTLQTQGPAQQHQGQPAGQQPQTQPPGRAAHPATAPGNPGQGPGKSPGIAPALWGNRSAPSGPAVELPGGRQIPPLAGETSRILGRALGGETPPPIQSSLVRSLCKKAGVRGRAPSVHPVTPVGKRKRTAVAYGTALGPRVAAPPTTLADGPRAMEARRAAARLR</sequence>
<feature type="compositionally biased region" description="Low complexity" evidence="1">
    <location>
        <begin position="667"/>
        <end position="676"/>
    </location>
</feature>
<feature type="transmembrane region" description="Helical" evidence="2">
    <location>
        <begin position="155"/>
        <end position="183"/>
    </location>
</feature>
<feature type="compositionally biased region" description="Gly residues" evidence="1">
    <location>
        <begin position="454"/>
        <end position="490"/>
    </location>
</feature>
<feature type="compositionally biased region" description="Polar residues" evidence="1">
    <location>
        <begin position="429"/>
        <end position="445"/>
    </location>
</feature>
<accession>A0A8T3CN09</accession>
<feature type="compositionally biased region" description="Low complexity" evidence="1">
    <location>
        <begin position="1041"/>
        <end position="1064"/>
    </location>
</feature>
<dbReference type="OrthoDB" id="8962900at2759"/>
<evidence type="ECO:0000313" key="3">
    <source>
        <dbReference type="EMBL" id="KAI1884564.1"/>
    </source>
</evidence>
<organism evidence="3 4">
    <name type="scientific">Albula goreensis</name>
    <dbReference type="NCBI Taxonomy" id="1534307"/>
    <lineage>
        <taxon>Eukaryota</taxon>
        <taxon>Metazoa</taxon>
        <taxon>Chordata</taxon>
        <taxon>Craniata</taxon>
        <taxon>Vertebrata</taxon>
        <taxon>Euteleostomi</taxon>
        <taxon>Actinopterygii</taxon>
        <taxon>Neopterygii</taxon>
        <taxon>Teleostei</taxon>
        <taxon>Albuliformes</taxon>
        <taxon>Albulidae</taxon>
        <taxon>Albula</taxon>
    </lineage>
</organism>
<feature type="compositionally biased region" description="Gly residues" evidence="1">
    <location>
        <begin position="781"/>
        <end position="795"/>
    </location>
</feature>
<feature type="compositionally biased region" description="Gly residues" evidence="1">
    <location>
        <begin position="865"/>
        <end position="877"/>
    </location>
</feature>
<keyword evidence="2" id="KW-0472">Membrane</keyword>
<feature type="compositionally biased region" description="Basic residues" evidence="1">
    <location>
        <begin position="1"/>
        <end position="11"/>
    </location>
</feature>
<dbReference type="PANTHER" id="PTHR13020">
    <property type="entry name" value="TRINUCLEOTIDE REPEAT-CONTAINING GENE 6"/>
    <property type="match status" value="1"/>
</dbReference>
<reference evidence="3" key="1">
    <citation type="submission" date="2021-01" db="EMBL/GenBank/DDBJ databases">
        <authorList>
            <person name="Zahm M."/>
            <person name="Roques C."/>
            <person name="Cabau C."/>
            <person name="Klopp C."/>
            <person name="Donnadieu C."/>
            <person name="Jouanno E."/>
            <person name="Lampietro C."/>
            <person name="Louis A."/>
            <person name="Herpin A."/>
            <person name="Echchiki A."/>
            <person name="Berthelot C."/>
            <person name="Parey E."/>
            <person name="Roest-Crollius H."/>
            <person name="Braasch I."/>
            <person name="Postlethwait J."/>
            <person name="Bobe J."/>
            <person name="Montfort J."/>
            <person name="Bouchez O."/>
            <person name="Begum T."/>
            <person name="Mejri S."/>
            <person name="Adams A."/>
            <person name="Chen W.-J."/>
            <person name="Guiguen Y."/>
        </authorList>
    </citation>
    <scope>NUCLEOTIDE SEQUENCE</scope>
    <source>
        <tissue evidence="3">Blood</tissue>
    </source>
</reference>
<feature type="compositionally biased region" description="Basic and acidic residues" evidence="1">
    <location>
        <begin position="12"/>
        <end position="29"/>
    </location>
</feature>
<feature type="compositionally biased region" description="Gly residues" evidence="1">
    <location>
        <begin position="834"/>
        <end position="855"/>
    </location>
</feature>
<dbReference type="AlphaFoldDB" id="A0A8T3CN09"/>
<evidence type="ECO:0000256" key="1">
    <source>
        <dbReference type="SAM" id="MobiDB-lite"/>
    </source>
</evidence>
<name>A0A8T3CN09_9TELE</name>
<feature type="compositionally biased region" description="Gly residues" evidence="1">
    <location>
        <begin position="572"/>
        <end position="602"/>
    </location>
</feature>
<feature type="compositionally biased region" description="Low complexity" evidence="1">
    <location>
        <begin position="33"/>
        <end position="47"/>
    </location>
</feature>
<feature type="compositionally biased region" description="Polar residues" evidence="1">
    <location>
        <begin position="1023"/>
        <end position="1040"/>
    </location>
</feature>
<feature type="region of interest" description="Disordered" evidence="1">
    <location>
        <begin position="337"/>
        <end position="493"/>
    </location>
</feature>
<dbReference type="GO" id="GO:0060213">
    <property type="term" value="P:positive regulation of nuclear-transcribed mRNA poly(A) tail shortening"/>
    <property type="evidence" value="ECO:0007669"/>
    <property type="project" value="TreeGrafter"/>
</dbReference>
<feature type="compositionally biased region" description="Polar residues" evidence="1">
    <location>
        <begin position="358"/>
        <end position="373"/>
    </location>
</feature>
<feature type="region of interest" description="Disordered" evidence="1">
    <location>
        <begin position="1173"/>
        <end position="1202"/>
    </location>
</feature>
<feature type="compositionally biased region" description="Low complexity" evidence="1">
    <location>
        <begin position="931"/>
        <end position="943"/>
    </location>
</feature>
<dbReference type="GO" id="GO:0035195">
    <property type="term" value="P:miRNA-mediated post-transcriptional gene silencing"/>
    <property type="evidence" value="ECO:0007669"/>
    <property type="project" value="TreeGrafter"/>
</dbReference>
<dbReference type="Proteomes" id="UP000829720">
    <property type="component" value="Unassembled WGS sequence"/>
</dbReference>
<dbReference type="InterPro" id="IPR052068">
    <property type="entry name" value="GW182_domain"/>
</dbReference>
<feature type="compositionally biased region" description="Low complexity" evidence="1">
    <location>
        <begin position="525"/>
        <end position="545"/>
    </location>
</feature>
<keyword evidence="2" id="KW-0812">Transmembrane</keyword>
<keyword evidence="2" id="KW-1133">Transmembrane helix</keyword>
<feature type="region of interest" description="Disordered" evidence="1">
    <location>
        <begin position="206"/>
        <end position="298"/>
    </location>
</feature>
<keyword evidence="4" id="KW-1185">Reference proteome</keyword>
<proteinExistence type="predicted"/>
<feature type="compositionally biased region" description="Polar residues" evidence="1">
    <location>
        <begin position="770"/>
        <end position="780"/>
    </location>
</feature>
<evidence type="ECO:0000313" key="4">
    <source>
        <dbReference type="Proteomes" id="UP000829720"/>
    </source>
</evidence>
<dbReference type="GO" id="GO:0005654">
    <property type="term" value="C:nucleoplasm"/>
    <property type="evidence" value="ECO:0007669"/>
    <property type="project" value="TreeGrafter"/>
</dbReference>
<feature type="compositionally biased region" description="Low complexity" evidence="1">
    <location>
        <begin position="683"/>
        <end position="704"/>
    </location>
</feature>
<comment type="caution">
    <text evidence="3">The sequence shown here is derived from an EMBL/GenBank/DDBJ whole genome shotgun (WGS) entry which is preliminary data.</text>
</comment>
<feature type="region of interest" description="Disordered" evidence="1">
    <location>
        <begin position="659"/>
        <end position="1135"/>
    </location>
</feature>
<evidence type="ECO:0000256" key="2">
    <source>
        <dbReference type="SAM" id="Phobius"/>
    </source>
</evidence>
<dbReference type="GO" id="GO:0000932">
    <property type="term" value="C:P-body"/>
    <property type="evidence" value="ECO:0007669"/>
    <property type="project" value="TreeGrafter"/>
</dbReference>
<feature type="region of interest" description="Disordered" evidence="1">
    <location>
        <begin position="511"/>
        <end position="620"/>
    </location>
</feature>
<feature type="region of interest" description="Disordered" evidence="1">
    <location>
        <begin position="1"/>
        <end position="93"/>
    </location>
</feature>
<feature type="compositionally biased region" description="Low complexity" evidence="1">
    <location>
        <begin position="55"/>
        <end position="71"/>
    </location>
</feature>
<feature type="compositionally biased region" description="Gly residues" evidence="1">
    <location>
        <begin position="893"/>
        <end position="904"/>
    </location>
</feature>
<feature type="compositionally biased region" description="Low complexity" evidence="1">
    <location>
        <begin position="418"/>
        <end position="428"/>
    </location>
</feature>
<dbReference type="EMBL" id="JAERUA010000022">
    <property type="protein sequence ID" value="KAI1884564.1"/>
    <property type="molecule type" value="Genomic_DNA"/>
</dbReference>
<gene>
    <name evidence="3" type="ORF">AGOR_G00227690</name>
</gene>
<feature type="compositionally biased region" description="Low complexity" evidence="1">
    <location>
        <begin position="962"/>
        <end position="987"/>
    </location>
</feature>
<protein>
    <submittedName>
        <fullName evidence="3">Uncharacterized protein</fullName>
    </submittedName>
</protein>
<dbReference type="PANTHER" id="PTHR13020:SF32">
    <property type="entry name" value="TRINUCLEOTIDE REPEAT-CONTAINING GENE 6B PROTEIN"/>
    <property type="match status" value="1"/>
</dbReference>